<dbReference type="Gene3D" id="3.20.100.30">
    <property type="entry name" value="VTC, catalytic tunnel domain"/>
    <property type="match status" value="1"/>
</dbReference>
<accession>A0ABV1CJD6</accession>
<dbReference type="EMBL" id="JBBNFW010000132">
    <property type="protein sequence ID" value="MEQ2412502.1"/>
    <property type="molecule type" value="Genomic_DNA"/>
</dbReference>
<evidence type="ECO:0000259" key="1">
    <source>
        <dbReference type="Pfam" id="PF09359"/>
    </source>
</evidence>
<organism evidence="2 3">
    <name type="scientific">Blautia acetigignens</name>
    <dbReference type="NCBI Taxonomy" id="2981783"/>
    <lineage>
        <taxon>Bacteria</taxon>
        <taxon>Bacillati</taxon>
        <taxon>Bacillota</taxon>
        <taxon>Clostridia</taxon>
        <taxon>Lachnospirales</taxon>
        <taxon>Lachnospiraceae</taxon>
        <taxon>Blautia</taxon>
    </lineage>
</organism>
<evidence type="ECO:0000313" key="3">
    <source>
        <dbReference type="Proteomes" id="UP001470752"/>
    </source>
</evidence>
<reference evidence="2 3" key="1">
    <citation type="submission" date="2024-04" db="EMBL/GenBank/DDBJ databases">
        <title>Human intestinal bacterial collection.</title>
        <authorList>
            <person name="Pauvert C."/>
            <person name="Hitch T.C.A."/>
            <person name="Clavel T."/>
        </authorList>
    </citation>
    <scope>NUCLEOTIDE SEQUENCE [LARGE SCALE GENOMIC DNA]</scope>
    <source>
        <strain evidence="2 3">CLA-AA-H161</strain>
    </source>
</reference>
<dbReference type="Proteomes" id="UP001470752">
    <property type="component" value="Unassembled WGS sequence"/>
</dbReference>
<gene>
    <name evidence="2" type="ORF">AAAX94_05640</name>
</gene>
<keyword evidence="3" id="KW-1185">Reference proteome</keyword>
<evidence type="ECO:0000313" key="2">
    <source>
        <dbReference type="EMBL" id="MEQ2412502.1"/>
    </source>
</evidence>
<protein>
    <submittedName>
        <fullName evidence="2">Polyphosphate polymerase domain-containing protein</fullName>
    </submittedName>
</protein>
<dbReference type="CDD" id="cd07750">
    <property type="entry name" value="PolyPPase_VTC_like"/>
    <property type="match status" value="1"/>
</dbReference>
<dbReference type="Pfam" id="PF09359">
    <property type="entry name" value="VTC"/>
    <property type="match status" value="1"/>
</dbReference>
<name>A0ABV1CJD6_9FIRM</name>
<feature type="domain" description="VTC" evidence="1">
    <location>
        <begin position="18"/>
        <end position="236"/>
    </location>
</feature>
<proteinExistence type="predicted"/>
<sequence length="240" mass="28593">MDAKEIKPGVIRPAGHYRHELKYNITYWQYLQLRSRFRQVMKTDPHTEADGTYQIRSIYFDNVQDKALREKVNGVAKREKFRIRYYNDNFTHIILEKKIKDNNLCMKVSAGLKEAECRMLLAGNLEWMRNHPSSLVQELYGKMKYQQLRPRVLVSYTREPYIYAAGNVRITFDWNVRTTMYHQKFLEEKVYDVEAVQCPGEMIMEVKYDAFLPRVIQDLIQMDGVRQQSFSKYGACRNYG</sequence>
<dbReference type="InterPro" id="IPR042267">
    <property type="entry name" value="VTC_sf"/>
</dbReference>
<comment type="caution">
    <text evidence="2">The sequence shown here is derived from an EMBL/GenBank/DDBJ whole genome shotgun (WGS) entry which is preliminary data.</text>
</comment>
<dbReference type="InterPro" id="IPR018966">
    <property type="entry name" value="VTC_domain"/>
</dbReference>
<dbReference type="RefSeq" id="WP_117850562.1">
    <property type="nucleotide sequence ID" value="NZ_JBBNFW010000132.1"/>
</dbReference>